<accession>A0ABY5IS26</accession>
<protein>
    <submittedName>
        <fullName evidence="1">DUF2851 family protein</fullName>
    </submittedName>
</protein>
<gene>
    <name evidence="1" type="ORF">NOX80_00240</name>
</gene>
<evidence type="ECO:0000313" key="1">
    <source>
        <dbReference type="EMBL" id="UUC45657.1"/>
    </source>
</evidence>
<evidence type="ECO:0000313" key="2">
    <source>
        <dbReference type="Proteomes" id="UP001059844"/>
    </source>
</evidence>
<sequence>MQEFFLHYIWQYQKITSLSLKTVQGESLQVLNPGYYHKEDGPDFFNARLIIGNQKWAGNVEIHLKSSDWYHHRHEINKKYDNVILHVVWEHDIAVFRPDNSKIPVLVLKEYVPESIVLGYQQLIAEKNWIPCEKQLLSVDPVFWIKWKERLFFERLERKVKPIQNLLKENKNDWEATLFCCLAKGFGLNTNGEAFYQIARNIPFNAVRKERFEEGNLVALFFGMGGLLEEHKQDRYFRNLKKKWFDLKEKYSLTPVIGIPLQFYKLRPDNFPTIRLAQLAQLYHKRADLFDLVMKRNTLPSLYEVFDVEMPEYWQTHYLFDKVSVKTKRVKKMSASFKGLLFVNVILPLRFLYARYFGNDVVEELSDMVKEIVSEKNSITDCFKKLGVTVENAFDSQALLQLKKEYCDSKKCLHCDIGLKLLG</sequence>
<dbReference type="InterPro" id="IPR021272">
    <property type="entry name" value="DUF2851"/>
</dbReference>
<dbReference type="Pfam" id="PF11013">
    <property type="entry name" value="DUF2851"/>
    <property type="match status" value="1"/>
</dbReference>
<proteinExistence type="predicted"/>
<dbReference type="EMBL" id="CP101751">
    <property type="protein sequence ID" value="UUC45657.1"/>
    <property type="molecule type" value="Genomic_DNA"/>
</dbReference>
<name>A0ABY5IS26_9FLAO</name>
<organism evidence="1 2">
    <name type="scientific">Flavobacterium cerinum</name>
    <dbReference type="NCBI Taxonomy" id="2502784"/>
    <lineage>
        <taxon>Bacteria</taxon>
        <taxon>Pseudomonadati</taxon>
        <taxon>Bacteroidota</taxon>
        <taxon>Flavobacteriia</taxon>
        <taxon>Flavobacteriales</taxon>
        <taxon>Flavobacteriaceae</taxon>
        <taxon>Flavobacterium</taxon>
    </lineage>
</organism>
<reference evidence="1" key="1">
    <citation type="submission" date="2022-07" db="EMBL/GenBank/DDBJ databases">
        <title>Isolation, identification, and degradation of a PFOSA degrading strain from sewage treatment plant.</title>
        <authorList>
            <person name="Zhang L."/>
            <person name="Huo Y."/>
        </authorList>
    </citation>
    <scope>NUCLEOTIDE SEQUENCE</scope>
    <source>
        <strain evidence="1">C1</strain>
    </source>
</reference>
<dbReference type="RefSeq" id="WP_256551345.1">
    <property type="nucleotide sequence ID" value="NZ_CP101751.1"/>
</dbReference>
<dbReference type="Proteomes" id="UP001059844">
    <property type="component" value="Chromosome"/>
</dbReference>
<keyword evidence="2" id="KW-1185">Reference proteome</keyword>